<reference evidence="2 3" key="1">
    <citation type="submission" date="2017-08" db="EMBL/GenBank/DDBJ databases">
        <title>USMARCv1.0.</title>
        <authorList>
            <person name="Hannum G.I."/>
            <person name="Koren S."/>
            <person name="Schroeder S.G."/>
            <person name="Chin S.C."/>
            <person name="Nonneman D.J."/>
            <person name="Becker S.A."/>
            <person name="Rosen B.D."/>
            <person name="Bickhart D.M."/>
            <person name="Putnam N.H."/>
            <person name="Green R.E."/>
            <person name="Tuggle C.K."/>
            <person name="Liu H."/>
            <person name="Rohrer G.A."/>
            <person name="Warr A."/>
            <person name="Hall R."/>
            <person name="Kim K."/>
            <person name="Hume D.A."/>
            <person name="Talbot R."/>
            <person name="Chow W."/>
            <person name="Howe K."/>
            <person name="Schwartz A.S."/>
            <person name="Watson M."/>
            <person name="Archibald A.L."/>
            <person name="Phillippy A.M."/>
            <person name="Smith T.P.L."/>
        </authorList>
    </citation>
    <scope>NUCLEOTIDE SEQUENCE [LARGE SCALE GENOMIC DNA]</scope>
</reference>
<dbReference type="Ensembl" id="ENSSSCT00035105320.1">
    <property type="protein sequence ID" value="ENSSSCP00035045211.1"/>
    <property type="gene ID" value="ENSSSCG00035077359.1"/>
</dbReference>
<proteinExistence type="predicted"/>
<dbReference type="GO" id="GO:0007051">
    <property type="term" value="P:spindle organization"/>
    <property type="evidence" value="ECO:0007669"/>
    <property type="project" value="Ensembl"/>
</dbReference>
<organism evidence="2 3">
    <name type="scientific">Sus scrofa</name>
    <name type="common">Pig</name>
    <dbReference type="NCBI Taxonomy" id="9823"/>
    <lineage>
        <taxon>Eukaryota</taxon>
        <taxon>Metazoa</taxon>
        <taxon>Chordata</taxon>
        <taxon>Craniata</taxon>
        <taxon>Vertebrata</taxon>
        <taxon>Euteleostomi</taxon>
        <taxon>Mammalia</taxon>
        <taxon>Eutheria</taxon>
        <taxon>Laurasiatheria</taxon>
        <taxon>Artiodactyla</taxon>
        <taxon>Suina</taxon>
        <taxon>Suidae</taxon>
        <taxon>Sus</taxon>
    </lineage>
</organism>
<evidence type="ECO:0000313" key="3">
    <source>
        <dbReference type="Proteomes" id="UP000314985"/>
    </source>
</evidence>
<dbReference type="GO" id="GO:0000724">
    <property type="term" value="P:double-strand break repair via homologous recombination"/>
    <property type="evidence" value="ECO:0007669"/>
    <property type="project" value="Ensembl"/>
</dbReference>
<reference evidence="2" key="2">
    <citation type="submission" date="2025-05" db="UniProtKB">
        <authorList>
            <consortium name="Ensembl"/>
        </authorList>
    </citation>
    <scope>IDENTIFICATION</scope>
</reference>
<dbReference type="PANTHER" id="PTHR14526:SF2">
    <property type="entry name" value="AURORA KINASE A AND NINEIN-INTERACTING PROTEIN"/>
    <property type="match status" value="1"/>
</dbReference>
<evidence type="ECO:0000313" key="2">
    <source>
        <dbReference type="Ensembl" id="ENSSSCP00070044620.1"/>
    </source>
</evidence>
<protein>
    <submittedName>
        <fullName evidence="2">Aurora kinase A and ninein interacting protein</fullName>
    </submittedName>
</protein>
<dbReference type="GO" id="GO:0005813">
    <property type="term" value="C:centrosome"/>
    <property type="evidence" value="ECO:0007669"/>
    <property type="project" value="Ensembl"/>
</dbReference>
<name>A0A4X1VTV6_PIG</name>
<feature type="region of interest" description="Disordered" evidence="1">
    <location>
        <begin position="300"/>
        <end position="330"/>
    </location>
</feature>
<dbReference type="GO" id="GO:0000922">
    <property type="term" value="C:spindle pole"/>
    <property type="evidence" value="ECO:0007669"/>
    <property type="project" value="Ensembl"/>
</dbReference>
<dbReference type="GO" id="GO:0090734">
    <property type="term" value="C:site of DNA damage"/>
    <property type="evidence" value="ECO:0007669"/>
    <property type="project" value="Ensembl"/>
</dbReference>
<dbReference type="AlphaFoldDB" id="A0A4X1VTV6"/>
<dbReference type="Pfam" id="PF15334">
    <property type="entry name" value="AIB"/>
    <property type="match status" value="1"/>
</dbReference>
<dbReference type="InterPro" id="IPR029286">
    <property type="entry name" value="AUNIP"/>
</dbReference>
<dbReference type="GO" id="GO:0003684">
    <property type="term" value="F:damaged DNA binding"/>
    <property type="evidence" value="ECO:0007669"/>
    <property type="project" value="Ensembl"/>
</dbReference>
<dbReference type="PANTHER" id="PTHR14526">
    <property type="entry name" value="AURORA KINASE A AND NINEIN-INTERACTING PROTEIN"/>
    <property type="match status" value="1"/>
</dbReference>
<dbReference type="Proteomes" id="UP000694727">
    <property type="component" value="Unplaced"/>
</dbReference>
<dbReference type="Ensembl" id="ENSSSCT00025023863.1">
    <property type="protein sequence ID" value="ENSSSCP00025010044.1"/>
    <property type="gene ID" value="ENSSSCG00025017631.1"/>
</dbReference>
<accession>A0A4X1VTV6</accession>
<dbReference type="Proteomes" id="UP000694570">
    <property type="component" value="Unplaced"/>
</dbReference>
<feature type="region of interest" description="Disordered" evidence="1">
    <location>
        <begin position="75"/>
        <end position="99"/>
    </location>
</feature>
<feature type="compositionally biased region" description="Polar residues" evidence="1">
    <location>
        <begin position="311"/>
        <end position="330"/>
    </location>
</feature>
<dbReference type="Proteomes" id="UP000314985">
    <property type="component" value="Chromosome 6"/>
</dbReference>
<dbReference type="Ensembl" id="ENSSSCT00030067299.1">
    <property type="protein sequence ID" value="ENSSSCP00030030824.1"/>
    <property type="gene ID" value="ENSSSCG00030048206.1"/>
</dbReference>
<sequence>MRRRGPEEEEEACGVWLDAAALKRRKAQTHLIKSSTKMLTLFPGERKTKISFTQRSHPPAGTRQTSIASFFTLQPGKTNGGDQKNVSSHIESQANKESKEDAVQLDHLIQGLEDDCMAPPLATSTPADIQEATRLSPKSLRTNCHHETGIPCLTVLSLFQPDTLVHAKEGKASLACSFTQDMKNPCLLDQKEGEDSSWKRDWLHGSKKNNYQSVERDSKTPGRKRHQLLDKTNLENVSSKTNSQSPVLQTYKEFWTGADTAVKQSPCPPPVFSWDSEKNDKDSWSQLFTEDSQGQRVIAHNSRAPFRDVTNDQNQGLGQLPNSPWAQGQDRTTQLNLQPDLLFTQDSEGLGSASSGESPLGYPSYLQSCWPWTERRSHPLQTNCR</sequence>
<feature type="compositionally biased region" description="Polar residues" evidence="1">
    <location>
        <begin position="75"/>
        <end position="93"/>
    </location>
</feature>
<dbReference type="ExpressionAtlas" id="A0A4X1VTV6">
    <property type="expression patterns" value="baseline and differential"/>
</dbReference>
<dbReference type="Proteomes" id="UP000694720">
    <property type="component" value="Unplaced"/>
</dbReference>
<dbReference type="Ensembl" id="ENSSSCT00070052695.1">
    <property type="protein sequence ID" value="ENSSSCP00070044620.1"/>
    <property type="gene ID" value="ENSSSCG00070026291.1"/>
</dbReference>
<dbReference type="GO" id="GO:2001033">
    <property type="term" value="P:negative regulation of double-strand break repair via nonhomologous end joining"/>
    <property type="evidence" value="ECO:0007669"/>
    <property type="project" value="Ensembl"/>
</dbReference>
<evidence type="ECO:0000256" key="1">
    <source>
        <dbReference type="SAM" id="MobiDB-lite"/>
    </source>
</evidence>
<dbReference type="OMA" id="VTNNQNR"/>